<dbReference type="AlphaFoldDB" id="A0A6A8DBB4"/>
<keyword evidence="4 10" id="KW-0378">Hydrolase</keyword>
<keyword evidence="6 10" id="KW-0546">Nucleotide metabolism</keyword>
<dbReference type="Proteomes" id="UP000799092">
    <property type="component" value="Unassembled WGS sequence"/>
</dbReference>
<dbReference type="HAMAP" id="MF_00648">
    <property type="entry name" value="Non_canon_purine_NTPase_YjjX"/>
    <property type="match status" value="1"/>
</dbReference>
<comment type="function">
    <text evidence="10">Phosphatase that hydrolyzes non-canonical purine nucleotides such as XTP and ITP to their respective diphosphate derivatives. Probably excludes non-canonical purines from DNA/RNA precursor pool, thus preventing their incorporation into DNA/RNA and avoiding chromosomal lesions.</text>
</comment>
<comment type="cofactor">
    <cofactor evidence="1">
        <name>Mn(2+)</name>
        <dbReference type="ChEBI" id="CHEBI:29035"/>
    </cofactor>
</comment>
<accession>A0A6A8DBB4</accession>
<dbReference type="SUPFAM" id="SSF52972">
    <property type="entry name" value="ITPase-like"/>
    <property type="match status" value="1"/>
</dbReference>
<comment type="caution">
    <text evidence="10">Lacks conserved residue(s) required for the propagation of feature annotation.</text>
</comment>
<evidence type="ECO:0000313" key="13">
    <source>
        <dbReference type="Proteomes" id="UP000799092"/>
    </source>
</evidence>
<name>A0A6A8DBB4_9BACI</name>
<evidence type="ECO:0000256" key="1">
    <source>
        <dbReference type="ARBA" id="ARBA00001936"/>
    </source>
</evidence>
<sequence length="185" mass="20291">MTEMKVFIGSKNPTKIKAVTNVFPNFEVSEVDVSSKVSLQPFSDEETLEGAVNRAKECASFAKGAIGIGLEGGVMELETGMFLCNWGALVDENGELFVASGARIPLPTEVTERLEKGVELGEVMEEYTMMKDVRKKEGAVGIFTNQLVSREEMFTHVLKLLKGQYEFNIKNPRISGSVQTNTEGS</sequence>
<dbReference type="EC" id="3.6.1.73" evidence="10"/>
<comment type="subunit">
    <text evidence="10">Homodimer.</text>
</comment>
<evidence type="ECO:0000256" key="2">
    <source>
        <dbReference type="ARBA" id="ARBA00022723"/>
    </source>
</evidence>
<evidence type="ECO:0000256" key="3">
    <source>
        <dbReference type="ARBA" id="ARBA00022741"/>
    </source>
</evidence>
<dbReference type="PANTHER" id="PTHR34699">
    <property type="match status" value="1"/>
</dbReference>
<comment type="catalytic activity">
    <reaction evidence="8 10">
        <text>ITP + H2O = IDP + phosphate + H(+)</text>
        <dbReference type="Rhea" id="RHEA:28330"/>
        <dbReference type="ChEBI" id="CHEBI:15377"/>
        <dbReference type="ChEBI" id="CHEBI:15378"/>
        <dbReference type="ChEBI" id="CHEBI:43474"/>
        <dbReference type="ChEBI" id="CHEBI:58280"/>
        <dbReference type="ChEBI" id="CHEBI:61402"/>
        <dbReference type="EC" id="3.6.1.73"/>
    </reaction>
</comment>
<feature type="domain" description="Non-canonical purine NTP phosphatase/PRRC1" evidence="11">
    <location>
        <begin position="9"/>
        <end position="158"/>
    </location>
</feature>
<evidence type="ECO:0000259" key="11">
    <source>
        <dbReference type="Pfam" id="PF01931"/>
    </source>
</evidence>
<dbReference type="Pfam" id="PF01931">
    <property type="entry name" value="NTPase_I-T"/>
    <property type="match status" value="1"/>
</dbReference>
<dbReference type="InterPro" id="IPR050299">
    <property type="entry name" value="YjjX_NTPase"/>
</dbReference>
<evidence type="ECO:0000313" key="12">
    <source>
        <dbReference type="EMBL" id="MRH42814.1"/>
    </source>
</evidence>
<dbReference type="InterPro" id="IPR002786">
    <property type="entry name" value="Non_canon_purine_NTPase"/>
</dbReference>
<dbReference type="GO" id="GO:0046872">
    <property type="term" value="F:metal ion binding"/>
    <property type="evidence" value="ECO:0007669"/>
    <property type="project" value="UniProtKB-KW"/>
</dbReference>
<dbReference type="GO" id="GO:0009117">
    <property type="term" value="P:nucleotide metabolic process"/>
    <property type="evidence" value="ECO:0007669"/>
    <property type="project" value="UniProtKB-KW"/>
</dbReference>
<comment type="similarity">
    <text evidence="10">Belongs to the YjjX NTPase family.</text>
</comment>
<evidence type="ECO:0000256" key="8">
    <source>
        <dbReference type="ARBA" id="ARBA00048174"/>
    </source>
</evidence>
<dbReference type="InterPro" id="IPR029001">
    <property type="entry name" value="ITPase-like_fam"/>
</dbReference>
<keyword evidence="7 10" id="KW-0464">Manganese</keyword>
<dbReference type="NCBIfam" id="NF002850">
    <property type="entry name" value="PRK03114.1"/>
    <property type="match status" value="1"/>
</dbReference>
<dbReference type="Gene3D" id="3.90.950.10">
    <property type="match status" value="1"/>
</dbReference>
<protein>
    <recommendedName>
        <fullName evidence="10">Probable inosine/xanthosine triphosphatase</fullName>
        <shortName evidence="10">ITPase/XTPase</shortName>
        <ecNumber evidence="10">3.6.1.73</ecNumber>
    </recommendedName>
    <alternativeName>
        <fullName evidence="10">Non-canonical purine NTP phosphatase</fullName>
    </alternativeName>
    <alternativeName>
        <fullName evidence="10">Non-standard purine NTP phosphatase</fullName>
    </alternativeName>
    <alternativeName>
        <fullName evidence="10">Nucleoside-triphosphate phosphatase</fullName>
        <shortName evidence="10">NTPase</shortName>
    </alternativeName>
</protein>
<proteinExistence type="inferred from homology"/>
<gene>
    <name evidence="12" type="ORF">GH741_08965</name>
</gene>
<keyword evidence="2 10" id="KW-0479">Metal-binding</keyword>
<dbReference type="InterPro" id="IPR026533">
    <property type="entry name" value="NTPase/PRRC1"/>
</dbReference>
<organism evidence="12 13">
    <name type="scientific">Aquibacillus halophilus</name>
    <dbReference type="NCBI Taxonomy" id="930132"/>
    <lineage>
        <taxon>Bacteria</taxon>
        <taxon>Bacillati</taxon>
        <taxon>Bacillota</taxon>
        <taxon>Bacilli</taxon>
        <taxon>Bacillales</taxon>
        <taxon>Bacillaceae</taxon>
        <taxon>Aquibacillus</taxon>
    </lineage>
</organism>
<evidence type="ECO:0000256" key="5">
    <source>
        <dbReference type="ARBA" id="ARBA00022842"/>
    </source>
</evidence>
<keyword evidence="5 10" id="KW-0460">Magnesium</keyword>
<dbReference type="OrthoDB" id="164951at2"/>
<dbReference type="EMBL" id="WJNG01000007">
    <property type="protein sequence ID" value="MRH42814.1"/>
    <property type="molecule type" value="Genomic_DNA"/>
</dbReference>
<dbReference type="GO" id="GO:0000166">
    <property type="term" value="F:nucleotide binding"/>
    <property type="evidence" value="ECO:0007669"/>
    <property type="project" value="UniProtKB-KW"/>
</dbReference>
<evidence type="ECO:0000256" key="10">
    <source>
        <dbReference type="HAMAP-Rule" id="MF_00648"/>
    </source>
</evidence>
<evidence type="ECO:0000256" key="6">
    <source>
        <dbReference type="ARBA" id="ARBA00023080"/>
    </source>
</evidence>
<keyword evidence="3 10" id="KW-0547">Nucleotide-binding</keyword>
<dbReference type="GO" id="GO:0103023">
    <property type="term" value="F:ITPase activity"/>
    <property type="evidence" value="ECO:0007669"/>
    <property type="project" value="UniProtKB-EC"/>
</dbReference>
<reference evidence="12" key="1">
    <citation type="submission" date="2019-11" db="EMBL/GenBank/DDBJ databases">
        <authorList>
            <person name="Li J."/>
        </authorList>
    </citation>
    <scope>NUCLEOTIDE SEQUENCE</scope>
    <source>
        <strain evidence="12">B6B</strain>
    </source>
</reference>
<evidence type="ECO:0000256" key="9">
    <source>
        <dbReference type="ARBA" id="ARBA00048781"/>
    </source>
</evidence>
<dbReference type="RefSeq" id="WP_153736461.1">
    <property type="nucleotide sequence ID" value="NZ_WJNG01000007.1"/>
</dbReference>
<comment type="caution">
    <text evidence="12">The sequence shown here is derived from an EMBL/GenBank/DDBJ whole genome shotgun (WGS) entry which is preliminary data.</text>
</comment>
<dbReference type="PANTHER" id="PTHR34699:SF2">
    <property type="entry name" value="NON-CANONICAL PURINE NTP PHOSPHATASE_PRRC1 DOMAIN-CONTAINING PROTEIN"/>
    <property type="match status" value="1"/>
</dbReference>
<evidence type="ECO:0000256" key="7">
    <source>
        <dbReference type="ARBA" id="ARBA00023211"/>
    </source>
</evidence>
<comment type="cofactor">
    <cofactor evidence="10">
        <name>Mg(2+)</name>
        <dbReference type="ChEBI" id="CHEBI:18420"/>
    </cofactor>
    <cofactor evidence="10">
        <name>Mn(2+)</name>
        <dbReference type="ChEBI" id="CHEBI:29035"/>
    </cofactor>
    <text evidence="10">Binds 1 divalent metal cation per subunit; can use either Mg(2+) or Mn(2+).</text>
</comment>
<keyword evidence="13" id="KW-1185">Reference proteome</keyword>
<evidence type="ECO:0000256" key="4">
    <source>
        <dbReference type="ARBA" id="ARBA00022801"/>
    </source>
</evidence>
<comment type="catalytic activity">
    <reaction evidence="9 10">
        <text>XTP + H2O = XDP + phosphate + H(+)</text>
        <dbReference type="Rhea" id="RHEA:28406"/>
        <dbReference type="ChEBI" id="CHEBI:15377"/>
        <dbReference type="ChEBI" id="CHEBI:15378"/>
        <dbReference type="ChEBI" id="CHEBI:43474"/>
        <dbReference type="ChEBI" id="CHEBI:59884"/>
        <dbReference type="ChEBI" id="CHEBI:61314"/>
        <dbReference type="EC" id="3.6.1.73"/>
    </reaction>
</comment>